<name>A0ABD2ZSW7_9GENT</name>
<dbReference type="EMBL" id="JBJUIK010000007">
    <property type="protein sequence ID" value="KAL3522504.1"/>
    <property type="molecule type" value="Genomic_DNA"/>
</dbReference>
<dbReference type="Proteomes" id="UP001630127">
    <property type="component" value="Unassembled WGS sequence"/>
</dbReference>
<organism evidence="1 2">
    <name type="scientific">Cinchona calisaya</name>
    <dbReference type="NCBI Taxonomy" id="153742"/>
    <lineage>
        <taxon>Eukaryota</taxon>
        <taxon>Viridiplantae</taxon>
        <taxon>Streptophyta</taxon>
        <taxon>Embryophyta</taxon>
        <taxon>Tracheophyta</taxon>
        <taxon>Spermatophyta</taxon>
        <taxon>Magnoliopsida</taxon>
        <taxon>eudicotyledons</taxon>
        <taxon>Gunneridae</taxon>
        <taxon>Pentapetalae</taxon>
        <taxon>asterids</taxon>
        <taxon>lamiids</taxon>
        <taxon>Gentianales</taxon>
        <taxon>Rubiaceae</taxon>
        <taxon>Cinchonoideae</taxon>
        <taxon>Cinchoneae</taxon>
        <taxon>Cinchona</taxon>
    </lineage>
</organism>
<evidence type="ECO:0000313" key="2">
    <source>
        <dbReference type="Proteomes" id="UP001630127"/>
    </source>
</evidence>
<reference evidence="1 2" key="1">
    <citation type="submission" date="2024-11" db="EMBL/GenBank/DDBJ databases">
        <title>A near-complete genome assembly of Cinchona calisaya.</title>
        <authorList>
            <person name="Lian D.C."/>
            <person name="Zhao X.W."/>
            <person name="Wei L."/>
        </authorList>
    </citation>
    <scope>NUCLEOTIDE SEQUENCE [LARGE SCALE GENOMIC DNA]</scope>
    <source>
        <tissue evidence="1">Nenye</tissue>
    </source>
</reference>
<dbReference type="AlphaFoldDB" id="A0ABD2ZSW7"/>
<protein>
    <submittedName>
        <fullName evidence="1">Uncharacterized protein</fullName>
    </submittedName>
</protein>
<gene>
    <name evidence="1" type="ORF">ACH5RR_015338</name>
</gene>
<comment type="caution">
    <text evidence="1">The sequence shown here is derived from an EMBL/GenBank/DDBJ whole genome shotgun (WGS) entry which is preliminary data.</text>
</comment>
<keyword evidence="2" id="KW-1185">Reference proteome</keyword>
<accession>A0ABD2ZSW7</accession>
<sequence>METREVHCNASRSKGPIDLLQMVRKIAAHNQRNCLHKLKENNELGCEASGRKIRIDLEKEMDFTFSEEVYNQIACRSYVNEDILDPSFDYLSLRSKMDEYMLAREMQNVWRQSNNVTPACQDRMDHYTESNFTGS</sequence>
<proteinExistence type="predicted"/>
<evidence type="ECO:0000313" key="1">
    <source>
        <dbReference type="EMBL" id="KAL3522504.1"/>
    </source>
</evidence>